<sequence>MEHHECKQSCRRSDGENTRKLVDRLSSLPHPILAEILSFLPLKTAVAPPPYPGGGAPCGAISPSSATTALSLPASTAFQDSLETLILGIGFDLKLADNGIRLPNLKNLRVHSQLVNSQLRKGTNGFNRSKTVAVGNDATWSGKRSWELIQSVHSVRSLTICGDICFSPSNSIDGRMPIFESLTNLTGILSSSTCWEGSICLVQRCPILQVLVVKASFYGYMMPLCRIDIVRITSTCLSSIVKTIRLKYLEGHERELELVTYVASRWHENHVFHNRAKPFLVFRVPEYVHETCLVT</sequence>
<dbReference type="Proteomes" id="UP001153076">
    <property type="component" value="Unassembled WGS sequence"/>
</dbReference>
<dbReference type="AlphaFoldDB" id="A0A9Q1KWN6"/>
<dbReference type="EMBL" id="JAKOGI010000011">
    <property type="protein sequence ID" value="KAJ8451039.1"/>
    <property type="molecule type" value="Genomic_DNA"/>
</dbReference>
<dbReference type="PANTHER" id="PTHR31293">
    <property type="entry name" value="RNI-LIKE SUPERFAMILY PROTEIN"/>
    <property type="match status" value="1"/>
</dbReference>
<evidence type="ECO:0000313" key="2">
    <source>
        <dbReference type="Proteomes" id="UP001153076"/>
    </source>
</evidence>
<evidence type="ECO:0000313" key="1">
    <source>
        <dbReference type="EMBL" id="KAJ8451039.1"/>
    </source>
</evidence>
<reference evidence="1" key="1">
    <citation type="submission" date="2022-04" db="EMBL/GenBank/DDBJ databases">
        <title>Carnegiea gigantea Genome sequencing and assembly v2.</title>
        <authorList>
            <person name="Copetti D."/>
            <person name="Sanderson M.J."/>
            <person name="Burquez A."/>
            <person name="Wojciechowski M.F."/>
        </authorList>
    </citation>
    <scope>NUCLEOTIDE SEQUENCE</scope>
    <source>
        <strain evidence="1">SGP5-SGP5p</strain>
        <tissue evidence="1">Aerial part</tissue>
    </source>
</reference>
<keyword evidence="2" id="KW-1185">Reference proteome</keyword>
<protein>
    <submittedName>
        <fullName evidence="1">Uncharacterized protein</fullName>
    </submittedName>
</protein>
<name>A0A9Q1KWN6_9CARY</name>
<organism evidence="1 2">
    <name type="scientific">Carnegiea gigantea</name>
    <dbReference type="NCBI Taxonomy" id="171969"/>
    <lineage>
        <taxon>Eukaryota</taxon>
        <taxon>Viridiplantae</taxon>
        <taxon>Streptophyta</taxon>
        <taxon>Embryophyta</taxon>
        <taxon>Tracheophyta</taxon>
        <taxon>Spermatophyta</taxon>
        <taxon>Magnoliopsida</taxon>
        <taxon>eudicotyledons</taxon>
        <taxon>Gunneridae</taxon>
        <taxon>Pentapetalae</taxon>
        <taxon>Caryophyllales</taxon>
        <taxon>Cactineae</taxon>
        <taxon>Cactaceae</taxon>
        <taxon>Cactoideae</taxon>
        <taxon>Echinocereeae</taxon>
        <taxon>Carnegiea</taxon>
    </lineage>
</organism>
<accession>A0A9Q1KWN6</accession>
<proteinExistence type="predicted"/>
<comment type="caution">
    <text evidence="1">The sequence shown here is derived from an EMBL/GenBank/DDBJ whole genome shotgun (WGS) entry which is preliminary data.</text>
</comment>
<dbReference type="InterPro" id="IPR055294">
    <property type="entry name" value="FBL60-like"/>
</dbReference>
<dbReference type="PANTHER" id="PTHR31293:SF12">
    <property type="entry name" value="RNI-LIKE SUPERFAMILY PROTEIN"/>
    <property type="match status" value="1"/>
</dbReference>
<gene>
    <name evidence="1" type="ORF">Cgig2_026848</name>
</gene>